<dbReference type="PANTHER" id="PTHR23039">
    <property type="entry name" value="NANCE-HORAN SYNDROME PROTEIN"/>
    <property type="match status" value="1"/>
</dbReference>
<feature type="compositionally biased region" description="Pro residues" evidence="1">
    <location>
        <begin position="756"/>
        <end position="778"/>
    </location>
</feature>
<feature type="compositionally biased region" description="Polar residues" evidence="1">
    <location>
        <begin position="1140"/>
        <end position="1154"/>
    </location>
</feature>
<feature type="region of interest" description="Disordered" evidence="1">
    <location>
        <begin position="427"/>
        <end position="463"/>
    </location>
</feature>
<feature type="compositionally biased region" description="Low complexity" evidence="1">
    <location>
        <begin position="729"/>
        <end position="752"/>
    </location>
</feature>
<feature type="region of interest" description="Disordered" evidence="1">
    <location>
        <begin position="580"/>
        <end position="882"/>
    </location>
</feature>
<feature type="compositionally biased region" description="Basic and acidic residues" evidence="1">
    <location>
        <begin position="1253"/>
        <end position="1273"/>
    </location>
</feature>
<feature type="compositionally biased region" description="Polar residues" evidence="1">
    <location>
        <begin position="307"/>
        <end position="332"/>
    </location>
</feature>
<feature type="region of interest" description="Disordered" evidence="1">
    <location>
        <begin position="1059"/>
        <end position="1096"/>
    </location>
</feature>
<feature type="compositionally biased region" description="Basic and acidic residues" evidence="1">
    <location>
        <begin position="715"/>
        <end position="728"/>
    </location>
</feature>
<feature type="compositionally biased region" description="Low complexity" evidence="1">
    <location>
        <begin position="427"/>
        <end position="449"/>
    </location>
</feature>
<dbReference type="PANTHER" id="PTHR23039:SF3">
    <property type="entry name" value="NHS-LIKE PROTEIN 1"/>
    <property type="match status" value="1"/>
</dbReference>
<evidence type="ECO:0008006" key="4">
    <source>
        <dbReference type="Google" id="ProtNLM"/>
    </source>
</evidence>
<feature type="compositionally biased region" description="Polar residues" evidence="1">
    <location>
        <begin position="1667"/>
        <end position="1680"/>
    </location>
</feature>
<dbReference type="Ensembl" id="ENSELUT00000108176.1">
    <property type="protein sequence ID" value="ENSELUP00000081360.1"/>
    <property type="gene ID" value="ENSELUG00000000759.3"/>
</dbReference>
<evidence type="ECO:0000313" key="3">
    <source>
        <dbReference type="Proteomes" id="UP000265140"/>
    </source>
</evidence>
<feature type="region of interest" description="Disordered" evidence="1">
    <location>
        <begin position="1464"/>
        <end position="1493"/>
    </location>
</feature>
<feature type="region of interest" description="Disordered" evidence="1">
    <location>
        <begin position="1663"/>
        <end position="1705"/>
    </location>
</feature>
<feature type="compositionally biased region" description="Low complexity" evidence="1">
    <location>
        <begin position="333"/>
        <end position="343"/>
    </location>
</feature>
<feature type="compositionally biased region" description="Low complexity" evidence="1">
    <location>
        <begin position="1469"/>
        <end position="1480"/>
    </location>
</feature>
<feature type="compositionally biased region" description="Low complexity" evidence="1">
    <location>
        <begin position="492"/>
        <end position="501"/>
    </location>
</feature>
<proteinExistence type="predicted"/>
<feature type="region of interest" description="Disordered" evidence="1">
    <location>
        <begin position="1730"/>
        <end position="1788"/>
    </location>
</feature>
<name>A0AAY5JZV7_ESOLU</name>
<feature type="region of interest" description="Disordered" evidence="1">
    <location>
        <begin position="482"/>
        <end position="553"/>
    </location>
</feature>
<feature type="compositionally biased region" description="Low complexity" evidence="1">
    <location>
        <begin position="1745"/>
        <end position="1756"/>
    </location>
</feature>
<dbReference type="Proteomes" id="UP000265140">
    <property type="component" value="Chromosome 15"/>
</dbReference>
<feature type="compositionally biased region" description="Basic and acidic residues" evidence="1">
    <location>
        <begin position="1081"/>
        <end position="1090"/>
    </location>
</feature>
<protein>
    <recommendedName>
        <fullName evidence="4">NHS-like protein 1</fullName>
    </recommendedName>
</protein>
<dbReference type="Pfam" id="PF15273">
    <property type="entry name" value="NHS"/>
    <property type="match status" value="2"/>
</dbReference>
<feature type="compositionally biased region" description="Low complexity" evidence="1">
    <location>
        <begin position="659"/>
        <end position="702"/>
    </location>
</feature>
<reference evidence="2 3" key="1">
    <citation type="submission" date="2020-02" db="EMBL/GenBank/DDBJ databases">
        <title>Esox lucius (northern pike) genome, fEsoLuc1, primary haplotype.</title>
        <authorList>
            <person name="Myers G."/>
            <person name="Karagic N."/>
            <person name="Meyer A."/>
            <person name="Pippel M."/>
            <person name="Reichard M."/>
            <person name="Winkler S."/>
            <person name="Tracey A."/>
            <person name="Sims Y."/>
            <person name="Howe K."/>
            <person name="Rhie A."/>
            <person name="Formenti G."/>
            <person name="Durbin R."/>
            <person name="Fedrigo O."/>
            <person name="Jarvis E.D."/>
        </authorList>
    </citation>
    <scope>NUCLEOTIDE SEQUENCE [LARGE SCALE GENOMIC DNA]</scope>
</reference>
<evidence type="ECO:0000256" key="1">
    <source>
        <dbReference type="SAM" id="MobiDB-lite"/>
    </source>
</evidence>
<evidence type="ECO:0000313" key="2">
    <source>
        <dbReference type="Ensembl" id="ENSELUP00000081360.1"/>
    </source>
</evidence>
<feature type="region of interest" description="Disordered" evidence="1">
    <location>
        <begin position="1140"/>
        <end position="1337"/>
    </location>
</feature>
<sequence length="1935" mass="211921">MVFIGFALKSVLKYFNRNGRAVGLDEDRKWSVHYSSQKPQQETRLTFKDDLHIDLRECDRNQRNDGYGSSHYFSQNPAYLSPSLSEGRLHNEKDSKDQSWKKSTASSPDEDCLAFSFRPPPSPPPNCYRNINDTVNGCDVTANGCDLTVGEDAEWIKTLPLPTPEEKMRQQALAIGAEVVPINITGESFERQASFRRALANTDTLSRRPRNKLTRRKTITGIPDDITRIPESQPVEGCGGSVVLPGQYSTVGRTGSVHTAMRQCPLTQSHTPSNTPEADPTEEEKNREENQRVVKASVRRIRAQRGQGISSLMASLTPTLTPNPSLMPQTQAPPSLSLPCSPSEAGVSLEGDDGGEGLRSLLHQDTTSSLGSESSCLSSPYGTLCDAESCSTEQDLQSHSEEGWKSRSQCQSTSLVDDWSYEPLLPSSHSSPLHPISSPSSTDCSSLCSENTDSTRHSPLQRLKSHSHGCISVDYATGSNDSAHCNPDHDGLSSGSLSHSISLRKSKKPPPPPTRSTSLCRDPSRGKPPRSSFNRASGRPEDGDDAVLRSPQTPCLVPLSPTVSPGLFGDPWVPRCSSLSSLGKGVKGGADTSRQIPHFHSFHHQPSPGEDQDHPACPNSQQPLSLPPVTRSASIGGVSMPTRPTSGHRVVAAAWRHQSPASSASSGYSSQCNTPTTSSPRTPSSPLTSSSSLPLTASSALPHTTYSSLPRTRSKKDSPKPPVPERKSSLLSSPSSSFSSTSSLSSFTSSDSVRNPPLPPSTPLPCSSAPPPLPPPYQSLPQQQSLHSPPPHPVLPTLPPPSYTYALQHAQPQPFVFPDAPDNLEVTGFPPPPSPELAEESDLSISCPPPPPPPPPPYTHTPPSHSQVQSISRVSLRQPPRPLITTQALQRVTLRSVKRAQELAPLVLPSIVLTNPISADVEQSLDCTDTMLTSIIPTDALSTNYETMSVDNECSMLNDIMLTSVKERVRGIHALQASSVSDSVEGIDTIITEAEAITAGAVLPICQKTNETNDSPPAEAAIRYENNGAMLIEDEMSAETLSGSCRPYTALITAWQTDATTEETGRKDSSPQITRTLKKPNTLDKPRVLEKLGMPEMSKTAEKPVVLPRPLVFTLKEVVLSSSPPPENREPVPQNIESMLQKETSPRLTSGQSEYSRKADTPTHSPASPSSSPQRQKPPATLQKPKRSFIMKGTTKPQAESHPVNELPIQRTTKPQAESHPVNELPIQRTTKPQAESHPMNELPIQRTTKPQTESHPKLELPKQRTTKTKAESQPEPELPTQRTTKPKTESQTFYHSKYYVPELPPKPCLPKPHQQSCRPEFPQKSGPPEPKQESCFTEPKQESCFTEPKQESCFTETKQESCFTETKQESCFTETKQESCFTEPKQESCFTEPKQESCFTETKQESCFTETKQGSCFKESNQESLFTEPKQGSCFKEPKQESCFKEPKQESCFKEPKPEFCFTEPKQESSLPESQLESSTLKAKADIPPGHTQRVQVSYAELETSELHEIWVMQKNEEDLTDWIRETGTLNQRRGEEEEGDEEERGATEDEDSSDSGSFLLEERRDSLSSDLSTDSLKEELLLPNSLIHEEVISMREEVCGLDTDGVSSSTGSLSSRQDNRDITSVMVTPARPRTTEDLFAAIHRSKRKVLGRRKSVEEPCPVFPISSSSHPVTSTDPGSTPPRPLEVIGFRSTSRRSGVRSSSDGFKALLLKKGSRRDPATRISAAERLRSTAPRHQGAPAPQNQSSQSETQSEAHMPLVVEPHARAHEASPHTPQPSPLNAHKPYATPHADLVCADKPPYRHRRGRKAEWSPAELLFPPSSPTLWSWRPPRSPTPPCSASRRFASRSRLLSSPMTAISEWDGEEDDDSTGGKAPAKTTQLAGGSYEAFELVSLTDGQDRATNGSLDWLDRRTTNINNMLFSFPFALSLESSG</sequence>
<feature type="compositionally biased region" description="Pro residues" evidence="1">
    <location>
        <begin position="788"/>
        <end position="802"/>
    </location>
</feature>
<organism evidence="2 3">
    <name type="scientific">Esox lucius</name>
    <name type="common">Northern pike</name>
    <dbReference type="NCBI Taxonomy" id="8010"/>
    <lineage>
        <taxon>Eukaryota</taxon>
        <taxon>Metazoa</taxon>
        <taxon>Chordata</taxon>
        <taxon>Craniata</taxon>
        <taxon>Vertebrata</taxon>
        <taxon>Euteleostomi</taxon>
        <taxon>Actinopterygii</taxon>
        <taxon>Neopterygii</taxon>
        <taxon>Teleostei</taxon>
        <taxon>Protacanthopterygii</taxon>
        <taxon>Esociformes</taxon>
        <taxon>Esocidae</taxon>
        <taxon>Esox</taxon>
    </lineage>
</organism>
<feature type="compositionally biased region" description="Basic and acidic residues" evidence="1">
    <location>
        <begin position="87"/>
        <end position="100"/>
    </location>
</feature>
<feature type="compositionally biased region" description="Acidic residues" evidence="1">
    <location>
        <begin position="1538"/>
        <end position="1555"/>
    </location>
</feature>
<feature type="compositionally biased region" description="Low complexity" evidence="1">
    <location>
        <begin position="1165"/>
        <end position="1180"/>
    </location>
</feature>
<feature type="region of interest" description="Disordered" evidence="1">
    <location>
        <begin position="263"/>
        <end position="360"/>
    </location>
</feature>
<dbReference type="GO" id="GO:0030154">
    <property type="term" value="P:cell differentiation"/>
    <property type="evidence" value="ECO:0007669"/>
    <property type="project" value="TreeGrafter"/>
</dbReference>
<feature type="region of interest" description="Disordered" evidence="1">
    <location>
        <begin position="83"/>
        <end position="125"/>
    </location>
</feature>
<keyword evidence="3" id="KW-1185">Reference proteome</keyword>
<feature type="region of interest" description="Disordered" evidence="1">
    <location>
        <begin position="1857"/>
        <end position="1880"/>
    </location>
</feature>
<feature type="region of interest" description="Disordered" evidence="1">
    <location>
        <begin position="1523"/>
        <end position="1577"/>
    </location>
</feature>
<feature type="compositionally biased region" description="Polar residues" evidence="1">
    <location>
        <begin position="265"/>
        <end position="276"/>
    </location>
</feature>
<accession>A0AAY5JZV7</accession>
<dbReference type="InterPro" id="IPR024845">
    <property type="entry name" value="NHS-like"/>
</dbReference>
<dbReference type="GeneTree" id="ENSGT00950000182963"/>
<feature type="compositionally biased region" description="Basic and acidic residues" evidence="1">
    <location>
        <begin position="283"/>
        <end position="292"/>
    </location>
</feature>
<reference evidence="2" key="2">
    <citation type="submission" date="2025-08" db="UniProtKB">
        <authorList>
            <consortium name="Ensembl"/>
        </authorList>
    </citation>
    <scope>IDENTIFICATION</scope>
</reference>
<reference evidence="2" key="3">
    <citation type="submission" date="2025-09" db="UniProtKB">
        <authorList>
            <consortium name="Ensembl"/>
        </authorList>
    </citation>
    <scope>IDENTIFICATION</scope>
</reference>
<feature type="compositionally biased region" description="Pro residues" evidence="1">
    <location>
        <begin position="847"/>
        <end position="860"/>
    </location>
</feature>